<dbReference type="OrthoDB" id="6311549at2"/>
<dbReference type="AlphaFoldDB" id="A0A5D0CST5"/>
<sequence length="113" mass="12400">MEKKSLASLQDYQEGRFTKRIAFQKGESVVFVLNFLPGQQLPAHRHPGTDVYLLGLAGDGTVTVDGVESELAKGEIVHLAGEEMFSYTNSGSEPSSLYVILTKVPEPRYAQNI</sequence>
<name>A0A5D0CST5_9BACL</name>
<feature type="domain" description="Cupin type-2" evidence="1">
    <location>
        <begin position="32"/>
        <end position="100"/>
    </location>
</feature>
<dbReference type="EMBL" id="VSDO01000002">
    <property type="protein sequence ID" value="TYA12728.1"/>
    <property type="molecule type" value="Genomic_DNA"/>
</dbReference>
<accession>A0A5D0CST5</accession>
<dbReference type="Pfam" id="PF07883">
    <property type="entry name" value="Cupin_2"/>
    <property type="match status" value="1"/>
</dbReference>
<gene>
    <name evidence="2" type="ORF">FRY98_08420</name>
</gene>
<dbReference type="Gene3D" id="2.60.120.10">
    <property type="entry name" value="Jelly Rolls"/>
    <property type="match status" value="1"/>
</dbReference>
<dbReference type="SUPFAM" id="SSF51182">
    <property type="entry name" value="RmlC-like cupins"/>
    <property type="match status" value="1"/>
</dbReference>
<comment type="caution">
    <text evidence="2">The sequence shown here is derived from an EMBL/GenBank/DDBJ whole genome shotgun (WGS) entry which is preliminary data.</text>
</comment>
<keyword evidence="3" id="KW-1185">Reference proteome</keyword>
<proteinExistence type="predicted"/>
<dbReference type="RefSeq" id="WP_148451330.1">
    <property type="nucleotide sequence ID" value="NZ_VSDO01000002.1"/>
</dbReference>
<organism evidence="2 3">
    <name type="scientific">Paenibacillus faecis</name>
    <dbReference type="NCBI Taxonomy" id="862114"/>
    <lineage>
        <taxon>Bacteria</taxon>
        <taxon>Bacillati</taxon>
        <taxon>Bacillota</taxon>
        <taxon>Bacilli</taxon>
        <taxon>Bacillales</taxon>
        <taxon>Paenibacillaceae</taxon>
        <taxon>Paenibacillus</taxon>
    </lineage>
</organism>
<dbReference type="Proteomes" id="UP000325218">
    <property type="component" value="Unassembled WGS sequence"/>
</dbReference>
<reference evidence="2 3" key="1">
    <citation type="submission" date="2019-08" db="EMBL/GenBank/DDBJ databases">
        <title>Genome sequencing of Paenibacillus faecis DSM 23593(T).</title>
        <authorList>
            <person name="Kook J.-K."/>
            <person name="Park S.-N."/>
            <person name="Lim Y.K."/>
        </authorList>
    </citation>
    <scope>NUCLEOTIDE SEQUENCE [LARGE SCALE GENOMIC DNA]</scope>
    <source>
        <strain evidence="2 3">DSM 23593</strain>
    </source>
</reference>
<evidence type="ECO:0000313" key="3">
    <source>
        <dbReference type="Proteomes" id="UP000325218"/>
    </source>
</evidence>
<protein>
    <submittedName>
        <fullName evidence="2">Cupin domain-containing protein</fullName>
    </submittedName>
</protein>
<dbReference type="InterPro" id="IPR014710">
    <property type="entry name" value="RmlC-like_jellyroll"/>
</dbReference>
<dbReference type="InterPro" id="IPR011051">
    <property type="entry name" value="RmlC_Cupin_sf"/>
</dbReference>
<evidence type="ECO:0000259" key="1">
    <source>
        <dbReference type="Pfam" id="PF07883"/>
    </source>
</evidence>
<evidence type="ECO:0000313" key="2">
    <source>
        <dbReference type="EMBL" id="TYA12728.1"/>
    </source>
</evidence>
<dbReference type="InterPro" id="IPR013096">
    <property type="entry name" value="Cupin_2"/>
</dbReference>